<organism evidence="10 11">
    <name type="scientific">Denitromonas halophila</name>
    <dbReference type="NCBI Taxonomy" id="1629404"/>
    <lineage>
        <taxon>Bacteria</taxon>
        <taxon>Pseudomonadati</taxon>
        <taxon>Pseudomonadota</taxon>
        <taxon>Betaproteobacteria</taxon>
        <taxon>Rhodocyclales</taxon>
        <taxon>Zoogloeaceae</taxon>
        <taxon>Denitromonas</taxon>
    </lineage>
</organism>
<feature type="binding site" evidence="9">
    <location>
        <position position="182"/>
    </location>
    <ligand>
        <name>Zn(2+)</name>
        <dbReference type="ChEBI" id="CHEBI:29105"/>
    </ligand>
</feature>
<sequence>MYSSDRCPWCGTEPLYVAYHDEEWGVPQHDDQMLFEMLTLEGAQAGLSWWTVLQKRDGYRRAFDHFDVTRIAAYTDDDITRLVTDAGIIRHAGKIRATIGNARAFLELQAREGSFDRWLWQFVDGQPQINQRKSMAEVPGKTALSDTLSRELKRHGFKFVGSTICYAFAQATGMVNDHLLSCPQHPENAAQSLKK</sequence>
<dbReference type="RefSeq" id="WP_144310575.1">
    <property type="nucleotide sequence ID" value="NZ_VMNK01000015.1"/>
</dbReference>
<feature type="binding site" evidence="9">
    <location>
        <position position="7"/>
    </location>
    <ligand>
        <name>Zn(2+)</name>
        <dbReference type="ChEBI" id="CHEBI:29105"/>
    </ligand>
</feature>
<feature type="binding site" evidence="9">
    <location>
        <position position="178"/>
    </location>
    <ligand>
        <name>Zn(2+)</name>
        <dbReference type="ChEBI" id="CHEBI:29105"/>
    </ligand>
</feature>
<feature type="binding site" evidence="9">
    <location>
        <position position="20"/>
    </location>
    <ligand>
        <name>Zn(2+)</name>
        <dbReference type="ChEBI" id="CHEBI:29105"/>
    </ligand>
</feature>
<evidence type="ECO:0000256" key="7">
    <source>
        <dbReference type="ARBA" id="ARBA00057608"/>
    </source>
</evidence>
<dbReference type="NCBIfam" id="TIGR00624">
    <property type="entry name" value="tag"/>
    <property type="match status" value="1"/>
</dbReference>
<dbReference type="PANTHER" id="PTHR30037">
    <property type="entry name" value="DNA-3-METHYLADENINE GLYCOSYLASE 1"/>
    <property type="match status" value="1"/>
</dbReference>
<dbReference type="FunFam" id="1.10.340.30:FF:000009">
    <property type="entry name" value="DNA-3-methyladenine glycosylase I"/>
    <property type="match status" value="1"/>
</dbReference>
<comment type="function">
    <text evidence="7">Hydrolysis of the deoxyribose N-glycosidic bond to excise 3-methyladenine from the damaged DNA polymer formed by alkylation lesions.</text>
</comment>
<evidence type="ECO:0000256" key="4">
    <source>
        <dbReference type="ARBA" id="ARBA00022833"/>
    </source>
</evidence>
<evidence type="ECO:0000256" key="6">
    <source>
        <dbReference type="ARBA" id="ARBA00052558"/>
    </source>
</evidence>
<dbReference type="EMBL" id="VMNK01000015">
    <property type="protein sequence ID" value="TVO53342.1"/>
    <property type="molecule type" value="Genomic_DNA"/>
</dbReference>
<dbReference type="GO" id="GO:0008725">
    <property type="term" value="F:DNA-3-methyladenine glycosylase activity"/>
    <property type="evidence" value="ECO:0007669"/>
    <property type="project" value="UniProtKB-EC"/>
</dbReference>
<dbReference type="Gene3D" id="1.10.340.30">
    <property type="entry name" value="Hypothetical protein, domain 2"/>
    <property type="match status" value="1"/>
</dbReference>
<evidence type="ECO:0000256" key="2">
    <source>
        <dbReference type="ARBA" id="ARBA00022763"/>
    </source>
</evidence>
<keyword evidence="3" id="KW-0378">Hydrolase</keyword>
<evidence type="ECO:0000313" key="11">
    <source>
        <dbReference type="Proteomes" id="UP000319502"/>
    </source>
</evidence>
<accession>A0A557QKB4</accession>
<keyword evidence="2" id="KW-0227">DNA damage</keyword>
<dbReference type="InterPro" id="IPR011257">
    <property type="entry name" value="DNA_glycosylase"/>
</dbReference>
<dbReference type="InterPro" id="IPR005019">
    <property type="entry name" value="Adenine_glyco"/>
</dbReference>
<dbReference type="GO" id="GO:0046872">
    <property type="term" value="F:metal ion binding"/>
    <property type="evidence" value="ECO:0007669"/>
    <property type="project" value="UniProtKB-KW"/>
</dbReference>
<evidence type="ECO:0000256" key="3">
    <source>
        <dbReference type="ARBA" id="ARBA00022801"/>
    </source>
</evidence>
<keyword evidence="11" id="KW-1185">Reference proteome</keyword>
<evidence type="ECO:0000256" key="5">
    <source>
        <dbReference type="ARBA" id="ARBA00023204"/>
    </source>
</evidence>
<protein>
    <recommendedName>
        <fullName evidence="8">DNA-3-methyladenine glycosylase I</fullName>
        <ecNumber evidence="8">3.2.2.20</ecNumber>
    </recommendedName>
</protein>
<comment type="caution">
    <text evidence="10">The sequence shown here is derived from an EMBL/GenBank/DDBJ whole genome shotgun (WGS) entry which is preliminary data.</text>
</comment>
<comment type="catalytic activity">
    <reaction evidence="6">
        <text>Hydrolysis of alkylated DNA, releasing 3-methyladenine.</text>
        <dbReference type="EC" id="3.2.2.20"/>
    </reaction>
</comment>
<keyword evidence="1 9" id="KW-0479">Metal-binding</keyword>
<dbReference type="InterPro" id="IPR004597">
    <property type="entry name" value="Tag"/>
</dbReference>
<evidence type="ECO:0000256" key="8">
    <source>
        <dbReference type="ARBA" id="ARBA00066766"/>
    </source>
</evidence>
<evidence type="ECO:0000256" key="9">
    <source>
        <dbReference type="PIRSR" id="PIRSR604597-1"/>
    </source>
</evidence>
<dbReference type="EC" id="3.2.2.20" evidence="8"/>
<dbReference type="GO" id="GO:0006284">
    <property type="term" value="P:base-excision repair"/>
    <property type="evidence" value="ECO:0007669"/>
    <property type="project" value="InterPro"/>
</dbReference>
<evidence type="ECO:0000256" key="1">
    <source>
        <dbReference type="ARBA" id="ARBA00022723"/>
    </source>
</evidence>
<dbReference type="Proteomes" id="UP000319502">
    <property type="component" value="Unassembled WGS sequence"/>
</dbReference>
<dbReference type="InterPro" id="IPR052891">
    <property type="entry name" value="DNA-3mA_glycosylase"/>
</dbReference>
<name>A0A557QKB4_9RHOO</name>
<keyword evidence="5" id="KW-0234">DNA repair</keyword>
<dbReference type="PANTHER" id="PTHR30037:SF4">
    <property type="entry name" value="DNA-3-METHYLADENINE GLYCOSYLASE I"/>
    <property type="match status" value="1"/>
</dbReference>
<dbReference type="Pfam" id="PF03352">
    <property type="entry name" value="Adenine_glyco"/>
    <property type="match status" value="1"/>
</dbReference>
<dbReference type="AlphaFoldDB" id="A0A557QKB4"/>
<reference evidence="10 11" key="1">
    <citation type="submission" date="2019-07" db="EMBL/GenBank/DDBJ databases">
        <title>The pathways for chlorine oxyanion respiration interact through the shared metabolite chlorate.</title>
        <authorList>
            <person name="Barnum T.P."/>
            <person name="Cheng Y."/>
            <person name="Hill K.A."/>
            <person name="Lucas L.N."/>
            <person name="Carlson H.K."/>
            <person name="Coates J.D."/>
        </authorList>
    </citation>
    <scope>NUCLEOTIDE SEQUENCE [LARGE SCALE GENOMIC DNA]</scope>
    <source>
        <strain evidence="10 11">SFB-3</strain>
    </source>
</reference>
<gene>
    <name evidence="10" type="ORF">FHP91_16320</name>
</gene>
<proteinExistence type="predicted"/>
<dbReference type="OrthoDB" id="9807664at2"/>
<keyword evidence="4 9" id="KW-0862">Zinc</keyword>
<evidence type="ECO:0000313" key="10">
    <source>
        <dbReference type="EMBL" id="TVO53342.1"/>
    </source>
</evidence>
<dbReference type="SUPFAM" id="SSF48150">
    <property type="entry name" value="DNA-glycosylase"/>
    <property type="match status" value="1"/>
</dbReference>